<evidence type="ECO:0000313" key="2">
    <source>
        <dbReference type="Proteomes" id="UP000616151"/>
    </source>
</evidence>
<dbReference type="EMBL" id="JAENHL010000008">
    <property type="protein sequence ID" value="MBK1870852.1"/>
    <property type="molecule type" value="Genomic_DNA"/>
</dbReference>
<dbReference type="Proteomes" id="UP000616151">
    <property type="component" value="Unassembled WGS sequence"/>
</dbReference>
<sequence length="233" mass="25051">MFKRILVAGAVSILAISTAQAADIEVPAAFDWTGPYVGVHLGYGDPSFDGIYDSGELPDSPEDATYVDDINADGILGGLQAGYNVQMDNIVLGIEADISFTDFSGDAEDEDGFDVVEADVDFLASLRARLGFAMDTLLIYATGGLAYADGEFKVTDADEEVQRASFDIDEFGYVAGGGLEWAANETWSVRVEGLYYGFGHEEDIDGATDDADEDDFVELKDVVVVRGGVNWRF</sequence>
<protein>
    <submittedName>
        <fullName evidence="1">Porin family protein</fullName>
    </submittedName>
</protein>
<evidence type="ECO:0000313" key="1">
    <source>
        <dbReference type="EMBL" id="MBK1870852.1"/>
    </source>
</evidence>
<gene>
    <name evidence="1" type="ORF">JHL16_31090</name>
</gene>
<proteinExistence type="predicted"/>
<name>A0ACC5RDZ9_9HYPH</name>
<organism evidence="1 2">
    <name type="scientific">Taklimakanibacter albus</name>
    <dbReference type="NCBI Taxonomy" id="2800327"/>
    <lineage>
        <taxon>Bacteria</taxon>
        <taxon>Pseudomonadati</taxon>
        <taxon>Pseudomonadota</taxon>
        <taxon>Alphaproteobacteria</taxon>
        <taxon>Hyphomicrobiales</taxon>
        <taxon>Aestuariivirgaceae</taxon>
        <taxon>Taklimakanibacter</taxon>
    </lineage>
</organism>
<keyword evidence="2" id="KW-1185">Reference proteome</keyword>
<accession>A0ACC5RDZ9</accession>
<reference evidence="1" key="1">
    <citation type="submission" date="2021-01" db="EMBL/GenBank/DDBJ databases">
        <authorList>
            <person name="Sun Q."/>
        </authorList>
    </citation>
    <scope>NUCLEOTIDE SEQUENCE</scope>
    <source>
        <strain evidence="1">YIM B02566</strain>
    </source>
</reference>
<comment type="caution">
    <text evidence="1">The sequence shown here is derived from an EMBL/GenBank/DDBJ whole genome shotgun (WGS) entry which is preliminary data.</text>
</comment>